<accession>A0ABS1SKN5</accession>
<protein>
    <submittedName>
        <fullName evidence="1">Uncharacterized protein</fullName>
    </submittedName>
</protein>
<evidence type="ECO:0000313" key="1">
    <source>
        <dbReference type="EMBL" id="MBL3688495.1"/>
    </source>
</evidence>
<dbReference type="EMBL" id="QYAD01000001">
    <property type="protein sequence ID" value="MBL3688495.1"/>
    <property type="molecule type" value="Genomic_DNA"/>
</dbReference>
<name>A0ABS1SKN5_9MICO</name>
<comment type="caution">
    <text evidence="1">The sequence shown here is derived from an EMBL/GenBank/DDBJ whole genome shotgun (WGS) entry which is preliminary data.</text>
</comment>
<sequence>MSTHRRVAPTLAMVAAIAGAVTLATLFPLNASGSWSVQPDEWETARTNLVERQFGDADPAVPESLMLLERTPDDGFFYAADTEAGELQTGIIDIDGGGVMCTSGSEPDVEPNRQEGFSCGTHAADEDWYYILWAQRSPSDAGGYRHKLRYFATEAEFDAYWEAMFPQDDTEAPGPTE</sequence>
<dbReference type="RefSeq" id="WP_202380538.1">
    <property type="nucleotide sequence ID" value="NZ_BAAAMA010000003.1"/>
</dbReference>
<keyword evidence="2" id="KW-1185">Reference proteome</keyword>
<organism evidence="1 2">
    <name type="scientific">Leucobacter chromiireducens subsp. chromiireducens</name>
    <dbReference type="NCBI Taxonomy" id="660067"/>
    <lineage>
        <taxon>Bacteria</taxon>
        <taxon>Bacillati</taxon>
        <taxon>Actinomycetota</taxon>
        <taxon>Actinomycetes</taxon>
        <taxon>Micrococcales</taxon>
        <taxon>Microbacteriaceae</taxon>
        <taxon>Leucobacter</taxon>
    </lineage>
</organism>
<gene>
    <name evidence="1" type="ORF">D3226_00780</name>
</gene>
<reference evidence="1 2" key="1">
    <citation type="submission" date="2018-09" db="EMBL/GenBank/DDBJ databases">
        <title>Comparative genomics of Leucobacter spp.</title>
        <authorList>
            <person name="Reis A.C."/>
            <person name="Kolvenbach B.A."/>
            <person name="Corvini P.F.X."/>
            <person name="Nunes O.C."/>
        </authorList>
    </citation>
    <scope>NUCLEOTIDE SEQUENCE [LARGE SCALE GENOMIC DNA]</scope>
    <source>
        <strain evidence="1 2">L-1</strain>
    </source>
</reference>
<dbReference type="Proteomes" id="UP001646141">
    <property type="component" value="Unassembled WGS sequence"/>
</dbReference>
<evidence type="ECO:0000313" key="2">
    <source>
        <dbReference type="Proteomes" id="UP001646141"/>
    </source>
</evidence>
<proteinExistence type="predicted"/>